<comment type="function">
    <text evidence="4">Component of the exocyst complex involved in the docking of exocytic vesicles with fusion sites on the plasma membrane.</text>
</comment>
<evidence type="ECO:0000259" key="6">
    <source>
        <dbReference type="Pfam" id="PF04048"/>
    </source>
</evidence>
<evidence type="ECO:0000313" key="8">
    <source>
        <dbReference type="EMBL" id="GJE87574.1"/>
    </source>
</evidence>
<name>A0A9P3G4V2_9APHY</name>
<sequence>MPVRPARSGLRGRNTSELSGSERLSLDTLNGDYRDSTGTTRSDASQPPPRPPRAGVSTSPPNAQIQTSNLLSPLTPSSAGTELSPSEAAALAMFQHAMAKRRGMTEEDVADVEYRREKEREAAIQMDRQRRIRAKVPGMRAHKPRAGDIDAVLNEIKDEWEIATNPDFNPVDLALQLIDDSGELAQGKDMTSFRQTKDMLSRALKGSVDKHYQAFNASLSHHAALLNHLSGIQGQLSEARSALQEAKDGLGNKRGDLVQLWSRNQTLEEMLRILDQIDHLRSVPDALESLISEKRLLQASVLLVRSLKLIHKPDMMDIGALSDLRSYLNTQETALREILVDELHSHLYLRSFWCESRWAVYEPGQQTLQKVEFEEDSAPVDPLKASVPSTPITPTSRSTRLDRYLDDLNLRPNEAPFDLSEQNHLDGSSGTVLQASASMSLGLLSNQSRTSLAASLTAPSLALAASQSAAQSNRNPEAESFSYMETLLEALAVLGKLGLALDIVAQKLPQEIYALVDTTLEEVAERAEYGRRASTLGPSSATSVGRPGDVYFSTNTGLSGLSYSPAYIGARSSGHGQLLPARSLRLAALEMSTKRTDQEIMKDLFWTMYSKLDAVAQGLRVIYEVSNRIGSRRDFKDTSGTKPGSLFPLAEIWSPIQAEVRTLLNDYITDEEQGVVSGRNPISSINEVLREGKHHRDRGKPVFRFADADLKLVNKYLKAHEDELTRVLKDSVPGLVQGSTENAVQATLSAVGQDDRLLGSGHHHRLLVHPDAFHVSVLFQPTLAFMDRIAEVLPEGREAVRASGNVLDEFVMKVYLPQLEDKVSELFHQAVTSSDAFQPDSVSTSLSPKPLMKAAVQLMALINSLCSMLRTTPFHRESYSRLILTVIVQFYQRCSDKFQDLVSIKEDEESEALPRLSLAAQWAQRSEFVPCLGELFNAIEDPNATTKKIQLCRQHTHLEGSLLNDRTVGKDELVRTTRDLATLTTLYHSVTWFTTELGNLKSAPEGSLSPTSPQKLEPLSAVSPYTPYGPAIAVQSDEQLQLPLSHAMAMRFQALQKTYEQLSETILHTVRVDIRCRVWHHLDLALRSGNYYIDQEVSEPDPHIVDLNADLVKCDDYTSSTLPTKERRFVFEGIGQLMESLLISNAKHIRAMNQNGVKKMFRNILALQQNTKIISEGLQVDFDRAKRYYILFTKSPSDLLDAIRAKQEFSFDEYKTVLDLLCGVDPTQGESAAAHAADRNYGMYVIELHGLELENSADQ</sequence>
<evidence type="ECO:0000259" key="7">
    <source>
        <dbReference type="Pfam" id="PF20652"/>
    </source>
</evidence>
<dbReference type="InterPro" id="IPR039682">
    <property type="entry name" value="Sec8/EXOC4"/>
</dbReference>
<organism evidence="8 9">
    <name type="scientific">Phanerochaete sordida</name>
    <dbReference type="NCBI Taxonomy" id="48140"/>
    <lineage>
        <taxon>Eukaryota</taxon>
        <taxon>Fungi</taxon>
        <taxon>Dikarya</taxon>
        <taxon>Basidiomycota</taxon>
        <taxon>Agaricomycotina</taxon>
        <taxon>Agaricomycetes</taxon>
        <taxon>Polyporales</taxon>
        <taxon>Phanerochaetaceae</taxon>
        <taxon>Phanerochaete</taxon>
    </lineage>
</organism>
<dbReference type="PANTHER" id="PTHR14146">
    <property type="entry name" value="EXOCYST COMPLEX COMPONENT 4"/>
    <property type="match status" value="1"/>
</dbReference>
<reference evidence="8 9" key="1">
    <citation type="submission" date="2021-08" db="EMBL/GenBank/DDBJ databases">
        <title>Draft Genome Sequence of Phanerochaete sordida strain YK-624.</title>
        <authorList>
            <person name="Mori T."/>
            <person name="Dohra H."/>
            <person name="Suzuki T."/>
            <person name="Kawagishi H."/>
            <person name="Hirai H."/>
        </authorList>
    </citation>
    <scope>NUCLEOTIDE SEQUENCE [LARGE SCALE GENOMIC DNA]</scope>
    <source>
        <strain evidence="8 9">YK-624</strain>
    </source>
</reference>
<feature type="compositionally biased region" description="Low complexity" evidence="5">
    <location>
        <begin position="67"/>
        <end position="78"/>
    </location>
</feature>
<dbReference type="OrthoDB" id="272977at2759"/>
<evidence type="ECO:0000256" key="5">
    <source>
        <dbReference type="SAM" id="MobiDB-lite"/>
    </source>
</evidence>
<dbReference type="Proteomes" id="UP000703269">
    <property type="component" value="Unassembled WGS sequence"/>
</dbReference>
<dbReference type="EMBL" id="BPQB01000007">
    <property type="protein sequence ID" value="GJE87574.1"/>
    <property type="molecule type" value="Genomic_DNA"/>
</dbReference>
<keyword evidence="3 4" id="KW-0653">Protein transport</keyword>
<keyword evidence="9" id="KW-1185">Reference proteome</keyword>
<proteinExistence type="inferred from homology"/>
<dbReference type="PANTHER" id="PTHR14146:SF0">
    <property type="entry name" value="EXOCYST COMPLEX COMPONENT 4"/>
    <property type="match status" value="1"/>
</dbReference>
<comment type="similarity">
    <text evidence="4">Belongs to the SEC8 family.</text>
</comment>
<dbReference type="Pfam" id="PF04048">
    <property type="entry name" value="Sec8_N"/>
    <property type="match status" value="1"/>
</dbReference>
<protein>
    <recommendedName>
        <fullName evidence="4">Exocyst complex component Sec8</fullName>
    </recommendedName>
</protein>
<dbReference type="GO" id="GO:0006893">
    <property type="term" value="P:Golgi to plasma membrane transport"/>
    <property type="evidence" value="ECO:0007669"/>
    <property type="project" value="TreeGrafter"/>
</dbReference>
<gene>
    <name evidence="8" type="ORF">PsYK624_036570</name>
</gene>
<dbReference type="Pfam" id="PF20652">
    <property type="entry name" value="Sec8_C"/>
    <property type="match status" value="1"/>
</dbReference>
<feature type="compositionally biased region" description="Polar residues" evidence="5">
    <location>
        <begin position="56"/>
        <end position="66"/>
    </location>
</feature>
<dbReference type="AlphaFoldDB" id="A0A9P3G4V2"/>
<keyword evidence="2 4" id="KW-0268">Exocytosis</keyword>
<dbReference type="GO" id="GO:0015031">
    <property type="term" value="P:protein transport"/>
    <property type="evidence" value="ECO:0007669"/>
    <property type="project" value="UniProtKB-KW"/>
</dbReference>
<feature type="region of interest" description="Disordered" evidence="5">
    <location>
        <begin position="1"/>
        <end position="83"/>
    </location>
</feature>
<feature type="domain" description="Exocyst complex component Sec8 N-terminal" evidence="6">
    <location>
        <begin position="149"/>
        <end position="289"/>
    </location>
</feature>
<dbReference type="GO" id="GO:0006612">
    <property type="term" value="P:protein targeting to membrane"/>
    <property type="evidence" value="ECO:0007669"/>
    <property type="project" value="UniProtKB-UniRule"/>
</dbReference>
<comment type="caution">
    <text evidence="8">The sequence shown here is derived from an EMBL/GenBank/DDBJ whole genome shotgun (WGS) entry which is preliminary data.</text>
</comment>
<evidence type="ECO:0000313" key="9">
    <source>
        <dbReference type="Proteomes" id="UP000703269"/>
    </source>
</evidence>
<evidence type="ECO:0000256" key="4">
    <source>
        <dbReference type="RuleBase" id="RU367079"/>
    </source>
</evidence>
<feature type="domain" description="Exocyst complex component Sec8 middle helical bundle" evidence="7">
    <location>
        <begin position="475"/>
        <end position="783"/>
    </location>
</feature>
<dbReference type="InterPro" id="IPR007191">
    <property type="entry name" value="Sec8_exocyst_N"/>
</dbReference>
<evidence type="ECO:0000256" key="1">
    <source>
        <dbReference type="ARBA" id="ARBA00022448"/>
    </source>
</evidence>
<keyword evidence="1 4" id="KW-0813">Transport</keyword>
<feature type="compositionally biased region" description="Polar residues" evidence="5">
    <location>
        <begin position="36"/>
        <end position="45"/>
    </location>
</feature>
<dbReference type="GO" id="GO:0006904">
    <property type="term" value="P:vesicle docking involved in exocytosis"/>
    <property type="evidence" value="ECO:0007669"/>
    <property type="project" value="InterPro"/>
</dbReference>
<dbReference type="InterPro" id="IPR048630">
    <property type="entry name" value="Sec8_M"/>
</dbReference>
<evidence type="ECO:0000256" key="2">
    <source>
        <dbReference type="ARBA" id="ARBA00022483"/>
    </source>
</evidence>
<accession>A0A9P3G4V2</accession>
<evidence type="ECO:0000256" key="3">
    <source>
        <dbReference type="ARBA" id="ARBA00022927"/>
    </source>
</evidence>
<dbReference type="GO" id="GO:0000145">
    <property type="term" value="C:exocyst"/>
    <property type="evidence" value="ECO:0007669"/>
    <property type="project" value="UniProtKB-UniRule"/>
</dbReference>
<dbReference type="GO" id="GO:0090522">
    <property type="term" value="P:vesicle tethering involved in exocytosis"/>
    <property type="evidence" value="ECO:0007669"/>
    <property type="project" value="UniProtKB-UniRule"/>
</dbReference>